<dbReference type="Gene3D" id="3.30.70.330">
    <property type="match status" value="4"/>
</dbReference>
<feature type="region of interest" description="Disordered" evidence="5">
    <location>
        <begin position="1029"/>
        <end position="1073"/>
    </location>
</feature>
<feature type="compositionally biased region" description="Basic and acidic residues" evidence="5">
    <location>
        <begin position="144"/>
        <end position="220"/>
    </location>
</feature>
<evidence type="ECO:0000259" key="6">
    <source>
        <dbReference type="PROSITE" id="PS50102"/>
    </source>
</evidence>
<evidence type="ECO:0000313" key="8">
    <source>
        <dbReference type="Proteomes" id="UP000596661"/>
    </source>
</evidence>
<dbReference type="FunFam" id="3.30.70.330:FF:000879">
    <property type="entry name" value="Splicing factor U2af large subunit A"/>
    <property type="match status" value="1"/>
</dbReference>
<feature type="domain" description="RRM" evidence="6">
    <location>
        <begin position="664"/>
        <end position="747"/>
    </location>
</feature>
<dbReference type="SMART" id="SM00360">
    <property type="entry name" value="RRM"/>
    <property type="match status" value="3"/>
</dbReference>
<feature type="compositionally biased region" description="Basic and acidic residues" evidence="5">
    <location>
        <begin position="405"/>
        <end position="495"/>
    </location>
</feature>
<evidence type="ECO:0000256" key="2">
    <source>
        <dbReference type="ARBA" id="ARBA00022884"/>
    </source>
</evidence>
<reference evidence="7" key="2">
    <citation type="submission" date="2021-03" db="UniProtKB">
        <authorList>
            <consortium name="EnsemblPlants"/>
        </authorList>
    </citation>
    <scope>IDENTIFICATION</scope>
</reference>
<dbReference type="InterPro" id="IPR012677">
    <property type="entry name" value="Nucleotide-bd_a/b_plait_sf"/>
</dbReference>
<name>A0A803Q4I8_CANSA</name>
<feature type="compositionally biased region" description="Acidic residues" evidence="5">
    <location>
        <begin position="980"/>
        <end position="993"/>
    </location>
</feature>
<protein>
    <recommendedName>
        <fullName evidence="6">RRM domain-containing protein</fullName>
    </recommendedName>
</protein>
<sequence>MSTSHRLKGKYDKSNASSLHNGDEGSAARTRPLSFEEIMLRRKKKSLCEEVIGVVEAETISKEDIVKDAPHSFESDGDYRFHKGSSPNAEVHVAEETMKISSRKKEKLTSVDNKSEDNHLKGKDRRDCELENKLNTKPNNYTSKEAKRNRNDKETHERRELDKQGGRSDKEIHERREHDKEIHGRREHDKQGGGRNDKDIHERREHDKQGGRNDKEIHERREHKKQGGRNDKEIRERREHDKQGRRNDKEIHEKRERDKQGGRNDKEIHERREHDRQGDRNDKEIHERREHDKQGGRNAKVIRERREHDKQGGRNEKEIRERREHDKEGGRNDKETHERIEKDKQQSTNDKEIHERREHDKQGGRDDKQMHGRREHDRHGGRNDQQMHDRREKDKCLTDSTQNEAGKKHSRDSTGKESHSDLKRGKSERESKRKYENGDNEKPKDRNVAKKLDTGKDYDTDISGKSKGKESSKSHHEDTKMRRGRSRSRDREDRNKRSRSASLGAHKRASHNRVANKEDTSHLSKDRSEKQLYVDKSRLSSNGLTSHHRRHDESTSGLGGYSPRKRLSETAEKTPPPIHSSEKKSAKWDLPPVGAENMLSGLAPTNFQSSNIAVPASVQELASAAAIASIPRELPYGFFATSLSNKRFATIDSIQLTQATRPMRRLYVENIPSSTTEKALVDWLNDLLLSSAANHIQGTQPCLSCIINKDKGQALVEFLTPEDASAALAFDGRSISGSILKIRRPKDFVEVATGDQEKSMAAVDTITDVVKDSPNKIFIGGISKVLSSRMLMEIVSVFGSLKAYHFEANDNLDESCAFLEYVDRSVTLKACAGLNGMKLGGKVLTVVQALHAGASMENTENSSLYEIPEFAKPLLKEPTQVIKLKNVFNVEDFSLLSEPLIEEVIEDVRLECARFGSVKSVNVIRQGSSQTTGTEASELYSNEQAGGVEQKSVCEDKDTEAENLFEHVDDKLSRIDEVEFENDNNYEDNDIGTDDNKPDNILHEELPQTVQPQSDVPVEHHDDKIACAVPMDADDSENKPNPKDGSNMEDADSSKLGNAAELDGSMKTETDATEKDVVKERDFDLGSIFEVGCVIVEFGRTEAACMAAHCLHGRMFDDRVVSVEYVTLDHYKARIQKATMAALIVSSSSLNSPLLSFSSYSSSVTSSIPTFSRLQIKPIDLHPKCMMYGGVGVQNEMPMVMKRGGFVVVKVSSETTDGSGETESSNESESKEVQVSVDKLPLESKLQERMEQKLKMKLAKKIRLRRKRLVRKRKLRKKGKWPPSKMKKLKNV</sequence>
<feature type="compositionally biased region" description="Basic and acidic residues" evidence="5">
    <location>
        <begin position="515"/>
        <end position="538"/>
    </location>
</feature>
<evidence type="ECO:0000256" key="5">
    <source>
        <dbReference type="SAM" id="MobiDB-lite"/>
    </source>
</evidence>
<feature type="compositionally biased region" description="Basic and acidic residues" evidence="5">
    <location>
        <begin position="107"/>
        <end position="134"/>
    </location>
</feature>
<proteinExistence type="predicted"/>
<dbReference type="InterPro" id="IPR000504">
    <property type="entry name" value="RRM_dom"/>
</dbReference>
<accession>A0A803Q4I8</accession>
<organism evidence="7 8">
    <name type="scientific">Cannabis sativa</name>
    <name type="common">Hemp</name>
    <name type="synonym">Marijuana</name>
    <dbReference type="NCBI Taxonomy" id="3483"/>
    <lineage>
        <taxon>Eukaryota</taxon>
        <taxon>Viridiplantae</taxon>
        <taxon>Streptophyta</taxon>
        <taxon>Embryophyta</taxon>
        <taxon>Tracheophyta</taxon>
        <taxon>Spermatophyta</taxon>
        <taxon>Magnoliopsida</taxon>
        <taxon>eudicotyledons</taxon>
        <taxon>Gunneridae</taxon>
        <taxon>Pentapetalae</taxon>
        <taxon>rosids</taxon>
        <taxon>fabids</taxon>
        <taxon>Rosales</taxon>
        <taxon>Cannabaceae</taxon>
        <taxon>Cannabis</taxon>
    </lineage>
</organism>
<dbReference type="EMBL" id="UZAU01000632">
    <property type="status" value="NOT_ANNOTATED_CDS"/>
    <property type="molecule type" value="Genomic_DNA"/>
</dbReference>
<evidence type="ECO:0000256" key="3">
    <source>
        <dbReference type="ARBA" id="ARBA00023187"/>
    </source>
</evidence>
<dbReference type="GO" id="GO:0006397">
    <property type="term" value="P:mRNA processing"/>
    <property type="evidence" value="ECO:0007669"/>
    <property type="project" value="UniProtKB-KW"/>
</dbReference>
<dbReference type="SUPFAM" id="SSF54928">
    <property type="entry name" value="RNA-binding domain, RBD"/>
    <property type="match status" value="2"/>
</dbReference>
<feature type="region of interest" description="Disordered" evidence="5">
    <location>
        <begin position="980"/>
        <end position="1001"/>
    </location>
</feature>
<keyword evidence="1" id="KW-0507">mRNA processing</keyword>
<keyword evidence="3" id="KW-0508">mRNA splicing</keyword>
<feature type="compositionally biased region" description="Basic and acidic residues" evidence="5">
    <location>
        <begin position="228"/>
        <end position="397"/>
    </location>
</feature>
<dbReference type="PANTHER" id="PTHR23139">
    <property type="entry name" value="RNA-BINDING PROTEIN"/>
    <property type="match status" value="1"/>
</dbReference>
<feature type="region of interest" description="Disordered" evidence="5">
    <location>
        <begin position="1"/>
        <end position="31"/>
    </location>
</feature>
<evidence type="ECO:0000313" key="7">
    <source>
        <dbReference type="EnsemblPlants" id="cds.evm.model.07.268"/>
    </source>
</evidence>
<dbReference type="EnsemblPlants" id="evm.model.07.268">
    <property type="protein sequence ID" value="cds.evm.model.07.268"/>
    <property type="gene ID" value="evm.TU.07.268"/>
</dbReference>
<feature type="compositionally biased region" description="Basic and acidic residues" evidence="5">
    <location>
        <begin position="1064"/>
        <end position="1073"/>
    </location>
</feature>
<feature type="region of interest" description="Disordered" evidence="5">
    <location>
        <begin position="66"/>
        <end position="586"/>
    </location>
</feature>
<feature type="domain" description="RRM" evidence="6">
    <location>
        <begin position="775"/>
        <end position="851"/>
    </location>
</feature>
<evidence type="ECO:0000256" key="1">
    <source>
        <dbReference type="ARBA" id="ARBA00022664"/>
    </source>
</evidence>
<feature type="compositionally biased region" description="Basic and acidic residues" evidence="5">
    <location>
        <begin position="66"/>
        <end position="81"/>
    </location>
</feature>
<dbReference type="PROSITE" id="PS50102">
    <property type="entry name" value="RRM"/>
    <property type="match status" value="2"/>
</dbReference>
<keyword evidence="2 4" id="KW-0694">RNA-binding</keyword>
<feature type="compositionally biased region" description="Low complexity" evidence="5">
    <location>
        <begin position="1215"/>
        <end position="1237"/>
    </location>
</feature>
<reference evidence="7" key="1">
    <citation type="submission" date="2018-11" db="EMBL/GenBank/DDBJ databases">
        <authorList>
            <person name="Grassa J C."/>
        </authorList>
    </citation>
    <scope>NUCLEOTIDE SEQUENCE [LARGE SCALE GENOMIC DNA]</scope>
</reference>
<feature type="region of interest" description="Disordered" evidence="5">
    <location>
        <begin position="1215"/>
        <end position="1238"/>
    </location>
</feature>
<dbReference type="Gramene" id="evm.model.07.268">
    <property type="protein sequence ID" value="cds.evm.model.07.268"/>
    <property type="gene ID" value="evm.TU.07.268"/>
</dbReference>
<dbReference type="InterPro" id="IPR035979">
    <property type="entry name" value="RBD_domain_sf"/>
</dbReference>
<dbReference type="GO" id="GO:0003723">
    <property type="term" value="F:RNA binding"/>
    <property type="evidence" value="ECO:0007669"/>
    <property type="project" value="UniProtKB-UniRule"/>
</dbReference>
<evidence type="ECO:0000256" key="4">
    <source>
        <dbReference type="PROSITE-ProRule" id="PRU00176"/>
    </source>
</evidence>
<dbReference type="Proteomes" id="UP000596661">
    <property type="component" value="Chromosome 7"/>
</dbReference>
<feature type="region of interest" description="Disordered" evidence="5">
    <location>
        <begin position="1267"/>
        <end position="1292"/>
    </location>
</feature>
<dbReference type="CDD" id="cd23709">
    <property type="entry name" value="Psrp5_CTD"/>
    <property type="match status" value="1"/>
</dbReference>
<keyword evidence="8" id="KW-1185">Reference proteome</keyword>
<dbReference type="OMA" id="EYVEMAH"/>
<dbReference type="GO" id="GO:0008380">
    <property type="term" value="P:RNA splicing"/>
    <property type="evidence" value="ECO:0007669"/>
    <property type="project" value="UniProtKB-KW"/>
</dbReference>